<reference evidence="1 2" key="1">
    <citation type="submission" date="2017-06" db="EMBL/GenBank/DDBJ databases">
        <title>Genome sequencing of cyanobaciteial culture collection at National Institute for Environmental Studies (NIES).</title>
        <authorList>
            <person name="Hirose Y."/>
            <person name="Shimura Y."/>
            <person name="Fujisawa T."/>
            <person name="Nakamura Y."/>
            <person name="Kawachi M."/>
        </authorList>
    </citation>
    <scope>NUCLEOTIDE SEQUENCE [LARGE SCALE GENOMIC DNA]</scope>
    <source>
        <strain evidence="1 2">NIES-2135</strain>
        <plasmid evidence="2">Plasmid Plasmid3 dna</plasmid>
    </source>
</reference>
<dbReference type="AlphaFoldDB" id="A0A1Z4JTD7"/>
<dbReference type="EMBL" id="AP018206">
    <property type="protein sequence ID" value="BAY59940.1"/>
    <property type="molecule type" value="Genomic_DNA"/>
</dbReference>
<dbReference type="GO" id="GO:0007059">
    <property type="term" value="P:chromosome segregation"/>
    <property type="evidence" value="ECO:0007669"/>
    <property type="project" value="TreeGrafter"/>
</dbReference>
<proteinExistence type="predicted"/>
<dbReference type="Proteomes" id="UP000217895">
    <property type="component" value="Plasmid Plasmid3 dna"/>
</dbReference>
<dbReference type="PANTHER" id="PTHR33375">
    <property type="entry name" value="CHROMOSOME-PARTITIONING PROTEIN PARB-RELATED"/>
    <property type="match status" value="1"/>
</dbReference>
<organism evidence="1 2">
    <name type="scientific">Leptolyngbya boryana NIES-2135</name>
    <dbReference type="NCBI Taxonomy" id="1973484"/>
    <lineage>
        <taxon>Bacteria</taxon>
        <taxon>Bacillati</taxon>
        <taxon>Cyanobacteriota</taxon>
        <taxon>Cyanophyceae</taxon>
        <taxon>Leptolyngbyales</taxon>
        <taxon>Leptolyngbyaceae</taxon>
        <taxon>Leptolyngbya group</taxon>
        <taxon>Leptolyngbya</taxon>
    </lineage>
</organism>
<dbReference type="SUPFAM" id="SSF110849">
    <property type="entry name" value="ParB/Sulfiredoxin"/>
    <property type="match status" value="1"/>
</dbReference>
<name>A0A1Z4JTD7_LEPBY</name>
<evidence type="ECO:0000313" key="2">
    <source>
        <dbReference type="Proteomes" id="UP000217895"/>
    </source>
</evidence>
<gene>
    <name evidence="1" type="ORF">NIES2135_68170</name>
</gene>
<keyword evidence="2" id="KW-1185">Reference proteome</keyword>
<protein>
    <submittedName>
        <fullName evidence="1">ParB domain protein nuclease</fullName>
    </submittedName>
</protein>
<evidence type="ECO:0000313" key="1">
    <source>
        <dbReference type="EMBL" id="BAY59940.1"/>
    </source>
</evidence>
<keyword evidence="1" id="KW-0614">Plasmid</keyword>
<dbReference type="InterPro" id="IPR050336">
    <property type="entry name" value="Chromosome_partition/occlusion"/>
</dbReference>
<sequence>MSASKLTGALAIAKSRSVDTPSSSSTLSLDNISERVEGNSRPLNPAHIEELANSIAVVGLIAPIAVDIQGRLLAGGHRRAAILLLRDQDSKTFAKQFPNEQVPIRRYDFDSTIEPEKALAIEASENEKRRDYTPAEVRALADRLRAAGYRDASGKPKKGEKALRPALELIVGKSIRQVRRYLNDGANASAKNGLQKLDKQSRSDVRILSRALISLQKWADLAEDYENPGKATKDLKGQVNRMIRKIEGTIAELEAEEK</sequence>
<geneLocation type="plasmid" evidence="1">
    <name>plasmid3</name>
</geneLocation>
<dbReference type="PANTHER" id="PTHR33375:SF1">
    <property type="entry name" value="CHROMOSOME-PARTITIONING PROTEIN PARB-RELATED"/>
    <property type="match status" value="1"/>
</dbReference>
<dbReference type="GO" id="GO:0045881">
    <property type="term" value="P:positive regulation of sporulation resulting in formation of a cellular spore"/>
    <property type="evidence" value="ECO:0007669"/>
    <property type="project" value="TreeGrafter"/>
</dbReference>
<dbReference type="GO" id="GO:0005694">
    <property type="term" value="C:chromosome"/>
    <property type="evidence" value="ECO:0007669"/>
    <property type="project" value="TreeGrafter"/>
</dbReference>
<dbReference type="InterPro" id="IPR036086">
    <property type="entry name" value="ParB/Sulfiredoxin_sf"/>
</dbReference>
<accession>A0A1Z4JTD7</accession>